<proteinExistence type="inferred from homology"/>
<dbReference type="SUPFAM" id="SSF53850">
    <property type="entry name" value="Periplasmic binding protein-like II"/>
    <property type="match status" value="1"/>
</dbReference>
<accession>A0A1N6CYR9</accession>
<evidence type="ECO:0000259" key="5">
    <source>
        <dbReference type="PROSITE" id="PS50931"/>
    </source>
</evidence>
<name>A0A1N6CYR9_9GAMM</name>
<reference evidence="6 7" key="1">
    <citation type="submission" date="2016-11" db="EMBL/GenBank/DDBJ databases">
        <authorList>
            <person name="Jaros S."/>
            <person name="Januszkiewicz K."/>
            <person name="Wedrychowicz H."/>
        </authorList>
    </citation>
    <scope>NUCLEOTIDE SEQUENCE [LARGE SCALE GENOMIC DNA]</scope>
    <source>
        <strain evidence="6 7">ACAM 239</strain>
    </source>
</reference>
<feature type="domain" description="HTH lysR-type" evidence="5">
    <location>
        <begin position="2"/>
        <end position="59"/>
    </location>
</feature>
<dbReference type="InterPro" id="IPR036388">
    <property type="entry name" value="WH-like_DNA-bd_sf"/>
</dbReference>
<dbReference type="Pfam" id="PF00126">
    <property type="entry name" value="HTH_1"/>
    <property type="match status" value="1"/>
</dbReference>
<dbReference type="Gene3D" id="1.10.10.10">
    <property type="entry name" value="Winged helix-like DNA-binding domain superfamily/Winged helix DNA-binding domain"/>
    <property type="match status" value="1"/>
</dbReference>
<evidence type="ECO:0000313" key="7">
    <source>
        <dbReference type="Proteomes" id="UP000185024"/>
    </source>
</evidence>
<dbReference type="GO" id="GO:0003700">
    <property type="term" value="F:DNA-binding transcription factor activity"/>
    <property type="evidence" value="ECO:0007669"/>
    <property type="project" value="InterPro"/>
</dbReference>
<dbReference type="InterPro" id="IPR005119">
    <property type="entry name" value="LysR_subst-bd"/>
</dbReference>
<dbReference type="GO" id="GO:0000976">
    <property type="term" value="F:transcription cis-regulatory region binding"/>
    <property type="evidence" value="ECO:0007669"/>
    <property type="project" value="TreeGrafter"/>
</dbReference>
<dbReference type="GeneID" id="97277712"/>
<sequence length="330" mass="37786">MLDFKELDAFVWAVKLGSFRKAAVRLHITQPSISERISRLESTVGELLLERSARPIQPTMRGREFFLHAERMLAQRDEALKLFDSEEDFSAPLRLGTIETIAHSWFPTFMQRLTERYPRLIIELTVDYSPALNERLNSNELDILLAMNGYLPSEQIDHETLSPYEMGMFVSPRHAQMLSKRPDAWHSTLPFISFGKLARPYEELVRYLADQGVQQPRIHSVSTLMTIVRLTTEGLGIGALPVATVLDEWRRGELYRLALPTPLPAMHYDVIWRSANHPRFCRGVGRLAQECALEYAAEKHTEITNTCFTGRWVTPSAASSTPVQHLHPYE</sequence>
<dbReference type="PRINTS" id="PR00039">
    <property type="entry name" value="HTHLYSR"/>
</dbReference>
<keyword evidence="4" id="KW-0804">Transcription</keyword>
<gene>
    <name evidence="6" type="ORF">SAMN05878438_2859</name>
</gene>
<dbReference type="Proteomes" id="UP000185024">
    <property type="component" value="Unassembled WGS sequence"/>
</dbReference>
<dbReference type="CDD" id="cd05466">
    <property type="entry name" value="PBP2_LTTR_substrate"/>
    <property type="match status" value="1"/>
</dbReference>
<dbReference type="RefSeq" id="WP_062374181.1">
    <property type="nucleotide sequence ID" value="NZ_BJOI01000050.1"/>
</dbReference>
<evidence type="ECO:0000256" key="3">
    <source>
        <dbReference type="ARBA" id="ARBA00023125"/>
    </source>
</evidence>
<dbReference type="Pfam" id="PF03466">
    <property type="entry name" value="LysR_substrate"/>
    <property type="match status" value="1"/>
</dbReference>
<evidence type="ECO:0000256" key="2">
    <source>
        <dbReference type="ARBA" id="ARBA00023015"/>
    </source>
</evidence>
<evidence type="ECO:0000256" key="4">
    <source>
        <dbReference type="ARBA" id="ARBA00023163"/>
    </source>
</evidence>
<protein>
    <submittedName>
        <fullName evidence="6">Transcriptional regulator, LysR family</fullName>
    </submittedName>
</protein>
<dbReference type="EMBL" id="FSQX01000001">
    <property type="protein sequence ID" value="SIN72002.1"/>
    <property type="molecule type" value="Genomic_DNA"/>
</dbReference>
<dbReference type="InterPro" id="IPR036390">
    <property type="entry name" value="WH_DNA-bd_sf"/>
</dbReference>
<keyword evidence="2" id="KW-0805">Transcription regulation</keyword>
<dbReference type="InterPro" id="IPR000847">
    <property type="entry name" value="LysR_HTH_N"/>
</dbReference>
<evidence type="ECO:0000256" key="1">
    <source>
        <dbReference type="ARBA" id="ARBA00009437"/>
    </source>
</evidence>
<dbReference type="SUPFAM" id="SSF46785">
    <property type="entry name" value="Winged helix' DNA-binding domain"/>
    <property type="match status" value="1"/>
</dbReference>
<organism evidence="6 7">
    <name type="scientific">Vreelandella aquamarina</name>
    <dbReference type="NCBI Taxonomy" id="77097"/>
    <lineage>
        <taxon>Bacteria</taxon>
        <taxon>Pseudomonadati</taxon>
        <taxon>Pseudomonadota</taxon>
        <taxon>Gammaproteobacteria</taxon>
        <taxon>Oceanospirillales</taxon>
        <taxon>Halomonadaceae</taxon>
        <taxon>Vreelandella</taxon>
    </lineage>
</organism>
<dbReference type="PANTHER" id="PTHR30126:SF77">
    <property type="entry name" value="TRANSCRIPTIONAL REGULATORY PROTEIN"/>
    <property type="match status" value="1"/>
</dbReference>
<dbReference type="AlphaFoldDB" id="A0A1N6CYR9"/>
<dbReference type="PROSITE" id="PS50931">
    <property type="entry name" value="HTH_LYSR"/>
    <property type="match status" value="1"/>
</dbReference>
<comment type="similarity">
    <text evidence="1">Belongs to the LysR transcriptional regulatory family.</text>
</comment>
<evidence type="ECO:0000313" key="6">
    <source>
        <dbReference type="EMBL" id="SIN72002.1"/>
    </source>
</evidence>
<dbReference type="Gene3D" id="3.40.190.10">
    <property type="entry name" value="Periplasmic binding protein-like II"/>
    <property type="match status" value="2"/>
</dbReference>
<dbReference type="PANTHER" id="PTHR30126">
    <property type="entry name" value="HTH-TYPE TRANSCRIPTIONAL REGULATOR"/>
    <property type="match status" value="1"/>
</dbReference>
<keyword evidence="3" id="KW-0238">DNA-binding</keyword>
<dbReference type="FunFam" id="1.10.10.10:FF:000001">
    <property type="entry name" value="LysR family transcriptional regulator"/>
    <property type="match status" value="1"/>
</dbReference>